<reference evidence="3" key="1">
    <citation type="journal article" date="2008" name="Insect Biochem. Mol. Biol.">
        <title>The genome of a lepidopteran model insect, the silkworm Bombyx mori.</title>
        <authorList>
            <consortium name="International Silkworm Genome Consortium"/>
        </authorList>
    </citation>
    <scope>NUCLEOTIDE SEQUENCE [LARGE SCALE GENOMIC DNA]</scope>
    <source>
        <strain evidence="3">p50T</strain>
    </source>
</reference>
<dbReference type="Gene3D" id="3.30.70.1820">
    <property type="entry name" value="L1 transposable element, RRM domain"/>
    <property type="match status" value="1"/>
</dbReference>
<proteinExistence type="predicted"/>
<evidence type="ECO:0008006" key="4">
    <source>
        <dbReference type="Google" id="ProtNLM"/>
    </source>
</evidence>
<sequence>MSRIDEKLIPIIEENKSLKLKIEAQQKEIEYLKREKRNNNIIIFGVEEKEKTTLELMDMIKKTFKSEINIDIEENAINNLYRLGKRSIQGNKPRPVCCSFVNGWKKNEIVKNKKYLKEIYVTEDYPKNVMAKRKVLQAELIEERKKGKIAYLKYDKLIVKEMDTTNEKRKRETSSSPHSSDFQPKKQQATVPSKANRANAFDVMRMRSNSLTNVLTNKQQ</sequence>
<dbReference type="AlphaFoldDB" id="A0A8R2LYQ6"/>
<accession>A0A8R2LYQ6</accession>
<dbReference type="EnsemblMetazoa" id="XM_038012590.1">
    <property type="protein sequence ID" value="XP_037868518.1"/>
    <property type="gene ID" value="LOC119628834"/>
</dbReference>
<protein>
    <recommendedName>
        <fullName evidence="4">Endonuclease-reverse transcriptase</fullName>
    </recommendedName>
</protein>
<organism evidence="2 3">
    <name type="scientific">Bombyx mori</name>
    <name type="common">Silk moth</name>
    <dbReference type="NCBI Taxonomy" id="7091"/>
    <lineage>
        <taxon>Eukaryota</taxon>
        <taxon>Metazoa</taxon>
        <taxon>Ecdysozoa</taxon>
        <taxon>Arthropoda</taxon>
        <taxon>Hexapoda</taxon>
        <taxon>Insecta</taxon>
        <taxon>Pterygota</taxon>
        <taxon>Neoptera</taxon>
        <taxon>Endopterygota</taxon>
        <taxon>Lepidoptera</taxon>
        <taxon>Glossata</taxon>
        <taxon>Ditrysia</taxon>
        <taxon>Bombycoidea</taxon>
        <taxon>Bombycidae</taxon>
        <taxon>Bombycinae</taxon>
        <taxon>Bombyx</taxon>
    </lineage>
</organism>
<evidence type="ECO:0000313" key="2">
    <source>
        <dbReference type="EnsemblMetazoa" id="XP_037868518.1"/>
    </source>
</evidence>
<reference evidence="2" key="2">
    <citation type="submission" date="2022-06" db="UniProtKB">
        <authorList>
            <consortium name="EnsemblMetazoa"/>
        </authorList>
    </citation>
    <scope>IDENTIFICATION</scope>
    <source>
        <strain evidence="2">p50T (Dazao)</strain>
    </source>
</reference>
<feature type="compositionally biased region" description="Polar residues" evidence="1">
    <location>
        <begin position="174"/>
        <end position="193"/>
    </location>
</feature>
<evidence type="ECO:0000313" key="3">
    <source>
        <dbReference type="Proteomes" id="UP000005204"/>
    </source>
</evidence>
<feature type="region of interest" description="Disordered" evidence="1">
    <location>
        <begin position="165"/>
        <end position="203"/>
    </location>
</feature>
<evidence type="ECO:0000256" key="1">
    <source>
        <dbReference type="SAM" id="MobiDB-lite"/>
    </source>
</evidence>
<dbReference type="Proteomes" id="UP000005204">
    <property type="component" value="Unassembled WGS sequence"/>
</dbReference>
<dbReference type="EnsemblMetazoa" id="XM_038021094.1">
    <property type="protein sequence ID" value="XP_037877022.1"/>
    <property type="gene ID" value="LOC119630729"/>
</dbReference>
<name>A0A8R2LYQ6_BOMMO</name>
<keyword evidence="3" id="KW-1185">Reference proteome</keyword>